<keyword evidence="3" id="KW-1185">Reference proteome</keyword>
<evidence type="ECO:0000313" key="2">
    <source>
        <dbReference type="EMBL" id="PWK53705.1"/>
    </source>
</evidence>
<dbReference type="EMBL" id="QGGU01000002">
    <property type="protein sequence ID" value="PWK53705.1"/>
    <property type="molecule type" value="Genomic_DNA"/>
</dbReference>
<dbReference type="OrthoDB" id="9790057at2"/>
<name>A0A316FZZ3_9GAMM</name>
<dbReference type="PROSITE" id="PS51257">
    <property type="entry name" value="PROKAR_LIPOPROTEIN"/>
    <property type="match status" value="1"/>
</dbReference>
<dbReference type="Pfam" id="PF13472">
    <property type="entry name" value="Lipase_GDSL_2"/>
    <property type="match status" value="1"/>
</dbReference>
<dbReference type="SUPFAM" id="SSF52266">
    <property type="entry name" value="SGNH hydrolase"/>
    <property type="match status" value="1"/>
</dbReference>
<gene>
    <name evidence="2" type="ORF">C8D97_10293</name>
</gene>
<dbReference type="InterPro" id="IPR013830">
    <property type="entry name" value="SGNH_hydro"/>
</dbReference>
<evidence type="ECO:0000313" key="3">
    <source>
        <dbReference type="Proteomes" id="UP000245790"/>
    </source>
</evidence>
<dbReference type="AlphaFoldDB" id="A0A316FZZ3"/>
<dbReference type="InterPro" id="IPR036514">
    <property type="entry name" value="SGNH_hydro_sf"/>
</dbReference>
<proteinExistence type="predicted"/>
<reference evidence="2 3" key="1">
    <citation type="submission" date="2018-05" db="EMBL/GenBank/DDBJ databases">
        <title>Genomic Encyclopedia of Type Strains, Phase IV (KMG-IV): sequencing the most valuable type-strain genomes for metagenomic binning, comparative biology and taxonomic classification.</title>
        <authorList>
            <person name="Goeker M."/>
        </authorList>
    </citation>
    <scope>NUCLEOTIDE SEQUENCE [LARGE SCALE GENOMIC DNA]</scope>
    <source>
        <strain evidence="2 3">DSM 25350</strain>
    </source>
</reference>
<organism evidence="2 3">
    <name type="scientific">Pleionea mediterranea</name>
    <dbReference type="NCBI Taxonomy" id="523701"/>
    <lineage>
        <taxon>Bacteria</taxon>
        <taxon>Pseudomonadati</taxon>
        <taxon>Pseudomonadota</taxon>
        <taxon>Gammaproteobacteria</taxon>
        <taxon>Oceanospirillales</taxon>
        <taxon>Pleioneaceae</taxon>
        <taxon>Pleionea</taxon>
    </lineage>
</organism>
<dbReference type="InterPro" id="IPR051532">
    <property type="entry name" value="Ester_Hydrolysis_Enzymes"/>
</dbReference>
<dbReference type="Gene3D" id="3.40.50.1110">
    <property type="entry name" value="SGNH hydrolase"/>
    <property type="match status" value="1"/>
</dbReference>
<feature type="domain" description="SGNH hydrolase-type esterase" evidence="1">
    <location>
        <begin position="68"/>
        <end position="206"/>
    </location>
</feature>
<dbReference type="Proteomes" id="UP000245790">
    <property type="component" value="Unassembled WGS sequence"/>
</dbReference>
<dbReference type="PANTHER" id="PTHR30383">
    <property type="entry name" value="THIOESTERASE 1/PROTEASE 1/LYSOPHOSPHOLIPASE L1"/>
    <property type="match status" value="1"/>
</dbReference>
<dbReference type="PANTHER" id="PTHR30383:SF5">
    <property type="entry name" value="SGNH HYDROLASE-TYPE ESTERASE DOMAIN-CONTAINING PROTEIN"/>
    <property type="match status" value="1"/>
</dbReference>
<dbReference type="GO" id="GO:0004622">
    <property type="term" value="F:phosphatidylcholine lysophospholipase activity"/>
    <property type="evidence" value="ECO:0007669"/>
    <property type="project" value="TreeGrafter"/>
</dbReference>
<sequence>MKKIIALILLITTTACTSEQNNFDHELTDHYHKLHGQHMAELKSLPELPILFLGDSLTEAMPITNITDRGVNYGISQDTTYGLKLRVEDYPHLANAEAIFICIGINDFWRGRDNDGILKNIKAIIQQLPNDKPVFLNGLLPVDEVERWIGWPKRIQLLNQKLAGLAEQQGVYFIDAHPKMAEANGFLKASYHNGDGVHLSEQGYKVWTDIIREAMAQQQVSL</sequence>
<accession>A0A316FZZ3</accession>
<protein>
    <submittedName>
        <fullName evidence="2">Lysophospholipase L1-like esterase</fullName>
    </submittedName>
</protein>
<evidence type="ECO:0000259" key="1">
    <source>
        <dbReference type="Pfam" id="PF13472"/>
    </source>
</evidence>
<comment type="caution">
    <text evidence="2">The sequence shown here is derived from an EMBL/GenBank/DDBJ whole genome shotgun (WGS) entry which is preliminary data.</text>
</comment>
<dbReference type="RefSeq" id="WP_109761777.1">
    <property type="nucleotide sequence ID" value="NZ_QGGU01000002.1"/>
</dbReference>